<evidence type="ECO:0000313" key="3">
    <source>
        <dbReference type="EMBL" id="CCC50403.1"/>
    </source>
</evidence>
<dbReference type="InterPro" id="IPR004274">
    <property type="entry name" value="FCP1_dom"/>
</dbReference>
<dbReference type="VEuPathDB" id="TriTrypDB:TvY486_0902260"/>
<dbReference type="InterPro" id="IPR023214">
    <property type="entry name" value="HAD_sf"/>
</dbReference>
<dbReference type="AlphaFoldDB" id="G0U2A0"/>
<dbReference type="PANTHER" id="PTHR12210">
    <property type="entry name" value="DULLARD PROTEIN PHOSPHATASE"/>
    <property type="match status" value="1"/>
</dbReference>
<accession>G0U2A0</accession>
<dbReference type="OMA" id="DDFMETM"/>
<dbReference type="Pfam" id="PF03031">
    <property type="entry name" value="NIF"/>
    <property type="match status" value="1"/>
</dbReference>
<keyword evidence="1" id="KW-0653">Protein transport</keyword>
<dbReference type="EMBL" id="HE573025">
    <property type="protein sequence ID" value="CCC50403.1"/>
    <property type="molecule type" value="Genomic_DNA"/>
</dbReference>
<feature type="domain" description="FCP1 homology" evidence="2">
    <location>
        <begin position="45"/>
        <end position="218"/>
    </location>
</feature>
<keyword evidence="1" id="KW-0496">Mitochondrion</keyword>
<dbReference type="GO" id="GO:0015031">
    <property type="term" value="P:protein transport"/>
    <property type="evidence" value="ECO:0007669"/>
    <property type="project" value="UniProtKB-KW"/>
</dbReference>
<keyword evidence="1" id="KW-0811">Translocation</keyword>
<dbReference type="InterPro" id="IPR036412">
    <property type="entry name" value="HAD-like_sf"/>
</dbReference>
<dbReference type="CDD" id="cd07521">
    <property type="entry name" value="HAD_FCP1-like"/>
    <property type="match status" value="1"/>
</dbReference>
<keyword evidence="1" id="KW-0809">Transit peptide</keyword>
<gene>
    <name evidence="3" type="ORF">TVY486_0902260</name>
</gene>
<dbReference type="PROSITE" id="PS50969">
    <property type="entry name" value="FCP1"/>
    <property type="match status" value="1"/>
</dbReference>
<dbReference type="Gene3D" id="3.40.50.1000">
    <property type="entry name" value="HAD superfamily/HAD-like"/>
    <property type="match status" value="1"/>
</dbReference>
<sequence>MPGAARFFSGRPKPLFQHLQLFVSLGLRTEYTPIWPLPLPAPRPHDAGKPTLVLDIDETLLHTVDMQPAGDDAVAFAFFLRPHVREFLSEVRELYEVVFWTAGTASYCSAVLDALEVQVLELPRSFYNLEEMKLEAKGLTSTKHANFYALSRTQTLQEHEYMKYLPMLGRPLDRVIMIDDSVRSFPLHPRNGIKIPPFIPDVRVLAEYSHAVDAIEKESNEDKKKLITEKHEEAIRRGEVEIARLQRDRALPELLPLLRAAAGADDLIRELDHWRDDEYVRCDDFRETMNRLSVVRQRTLGEVLKERRASPIPPLKQHVLNHGFIEEANTAMKLAMTRRTLSRL</sequence>
<comment type="subunit">
    <text evidence="1">Component of the TIM23 complex.</text>
</comment>
<comment type="function">
    <text evidence="1">Essential component of the TIM23 complex, a complex that mediates the translocation of transit peptide-containing proteins across the mitochondrial inner membrane.</text>
</comment>
<keyword evidence="1" id="KW-0813">Transport</keyword>
<dbReference type="FunFam" id="3.40.50.1000:FF:000284">
    <property type="entry name" value="Nuclear LIM interactor-interacting factor 1"/>
    <property type="match status" value="1"/>
</dbReference>
<comment type="subcellular location">
    <subcellularLocation>
        <location evidence="1">Mitochondrion inner membrane</location>
        <topology evidence="1">Single-pass membrane protein</topology>
    </subcellularLocation>
</comment>
<dbReference type="SMART" id="SM00577">
    <property type="entry name" value="CPDc"/>
    <property type="match status" value="1"/>
</dbReference>
<dbReference type="GO" id="GO:0005744">
    <property type="term" value="C:TIM23 mitochondrial import inner membrane translocase complex"/>
    <property type="evidence" value="ECO:0007669"/>
    <property type="project" value="UniProtKB-UniRule"/>
</dbReference>
<reference evidence="3" key="1">
    <citation type="journal article" date="2012" name="Proc. Natl. Acad. Sci. U.S.A.">
        <title>Antigenic diversity is generated by distinct evolutionary mechanisms in African trypanosome species.</title>
        <authorList>
            <person name="Jackson A.P."/>
            <person name="Berry A."/>
            <person name="Aslett M."/>
            <person name="Allison H.C."/>
            <person name="Burton P."/>
            <person name="Vavrova-Anderson J."/>
            <person name="Brown R."/>
            <person name="Browne H."/>
            <person name="Corton N."/>
            <person name="Hauser H."/>
            <person name="Gamble J."/>
            <person name="Gilderthorp R."/>
            <person name="Marcello L."/>
            <person name="McQuillan J."/>
            <person name="Otto T.D."/>
            <person name="Quail M.A."/>
            <person name="Sanders M.J."/>
            <person name="van Tonder A."/>
            <person name="Ginger M.L."/>
            <person name="Field M.C."/>
            <person name="Barry J.D."/>
            <person name="Hertz-Fowler C."/>
            <person name="Berriman M."/>
        </authorList>
    </citation>
    <scope>NUCLEOTIDE SEQUENCE</scope>
    <source>
        <strain evidence="3">Y486</strain>
    </source>
</reference>
<comment type="similarity">
    <text evidence="1">Belongs to the TIM50 family.</text>
</comment>
<dbReference type="InterPro" id="IPR050365">
    <property type="entry name" value="TIM50"/>
</dbReference>
<evidence type="ECO:0000259" key="2">
    <source>
        <dbReference type="PROSITE" id="PS50969"/>
    </source>
</evidence>
<dbReference type="SUPFAM" id="SSF56784">
    <property type="entry name" value="HAD-like"/>
    <property type="match status" value="1"/>
</dbReference>
<evidence type="ECO:0000256" key="1">
    <source>
        <dbReference type="RuleBase" id="RU365079"/>
    </source>
</evidence>
<name>G0U2A0_TRYVY</name>
<protein>
    <recommendedName>
        <fullName evidence="1">Mitochondrial import inner membrane translocase subunit TIM50</fullName>
    </recommendedName>
</protein>
<organism evidence="3">
    <name type="scientific">Trypanosoma vivax (strain Y486)</name>
    <dbReference type="NCBI Taxonomy" id="1055687"/>
    <lineage>
        <taxon>Eukaryota</taxon>
        <taxon>Discoba</taxon>
        <taxon>Euglenozoa</taxon>
        <taxon>Kinetoplastea</taxon>
        <taxon>Metakinetoplastina</taxon>
        <taxon>Trypanosomatida</taxon>
        <taxon>Trypanosomatidae</taxon>
        <taxon>Trypanosoma</taxon>
        <taxon>Duttonella</taxon>
    </lineage>
</organism>
<proteinExistence type="inferred from homology"/>